<comment type="caution">
    <text evidence="1">The sequence shown here is derived from an EMBL/GenBank/DDBJ whole genome shotgun (WGS) entry which is preliminary data.</text>
</comment>
<reference evidence="1" key="1">
    <citation type="journal article" date="2014" name="Int. J. Syst. Evol. Microbiol.">
        <title>Complete genome sequence of Corynebacterium casei LMG S-19264T (=DSM 44701T), isolated from a smear-ripened cheese.</title>
        <authorList>
            <consortium name="US DOE Joint Genome Institute (JGI-PGF)"/>
            <person name="Walter F."/>
            <person name="Albersmeier A."/>
            <person name="Kalinowski J."/>
            <person name="Ruckert C."/>
        </authorList>
    </citation>
    <scope>NUCLEOTIDE SEQUENCE</scope>
    <source>
        <strain evidence="1">KCTC 12870</strain>
    </source>
</reference>
<evidence type="ECO:0000313" key="1">
    <source>
        <dbReference type="EMBL" id="GHC07796.1"/>
    </source>
</evidence>
<evidence type="ECO:0000313" key="2">
    <source>
        <dbReference type="Proteomes" id="UP000642829"/>
    </source>
</evidence>
<keyword evidence="2" id="KW-1185">Reference proteome</keyword>
<protein>
    <submittedName>
        <fullName evidence="1">Uncharacterized protein</fullName>
    </submittedName>
</protein>
<accession>A0A8J3GF13</accession>
<dbReference type="EMBL" id="BMXG01000018">
    <property type="protein sequence ID" value="GHC07796.1"/>
    <property type="molecule type" value="Genomic_DNA"/>
</dbReference>
<reference evidence="1" key="2">
    <citation type="submission" date="2020-09" db="EMBL/GenBank/DDBJ databases">
        <authorList>
            <person name="Sun Q."/>
            <person name="Kim S."/>
        </authorList>
    </citation>
    <scope>NUCLEOTIDE SEQUENCE</scope>
    <source>
        <strain evidence="1">KCTC 12870</strain>
    </source>
</reference>
<sequence>MAKSLPDGFIKILEVWVADFCGNDFDREVGEFKKFFRSISANSPKPNYWGLADLLFDDAGELIVGELAAAG</sequence>
<dbReference type="Proteomes" id="UP000642829">
    <property type="component" value="Unassembled WGS sequence"/>
</dbReference>
<gene>
    <name evidence="1" type="ORF">GCM10007047_26230</name>
</gene>
<organism evidence="1 2">
    <name type="scientific">Cerasicoccus arenae</name>
    <dbReference type="NCBI Taxonomy" id="424488"/>
    <lineage>
        <taxon>Bacteria</taxon>
        <taxon>Pseudomonadati</taxon>
        <taxon>Verrucomicrobiota</taxon>
        <taxon>Opitutia</taxon>
        <taxon>Puniceicoccales</taxon>
        <taxon>Cerasicoccaceae</taxon>
        <taxon>Cerasicoccus</taxon>
    </lineage>
</organism>
<name>A0A8J3GF13_9BACT</name>
<proteinExistence type="predicted"/>
<dbReference type="AlphaFoldDB" id="A0A8J3GF13"/>